<feature type="transmembrane region" description="Helical" evidence="1">
    <location>
        <begin position="6"/>
        <end position="24"/>
    </location>
</feature>
<accession>A0ABM8Y896</accession>
<dbReference type="Proteomes" id="UP000789423">
    <property type="component" value="Unassembled WGS sequence"/>
</dbReference>
<evidence type="ECO:0000256" key="1">
    <source>
        <dbReference type="SAM" id="Phobius"/>
    </source>
</evidence>
<name>A0ABM8Y896_9BACI</name>
<evidence type="ECO:0008006" key="4">
    <source>
        <dbReference type="Google" id="ProtNLM"/>
    </source>
</evidence>
<organism evidence="2 3">
    <name type="scientific">Bacillus rhizoplanae</name>
    <dbReference type="NCBI Taxonomy" id="2880966"/>
    <lineage>
        <taxon>Bacteria</taxon>
        <taxon>Bacillati</taxon>
        <taxon>Bacillota</taxon>
        <taxon>Bacilli</taxon>
        <taxon>Bacillales</taxon>
        <taxon>Bacillaceae</taxon>
        <taxon>Bacillus</taxon>
    </lineage>
</organism>
<evidence type="ECO:0000313" key="2">
    <source>
        <dbReference type="EMBL" id="CAG9611878.1"/>
    </source>
</evidence>
<proteinExistence type="predicted"/>
<keyword evidence="1" id="KW-0472">Membrane</keyword>
<sequence>MKKSKVANITAIVTIFIVLGISIFSPYNYLKHVHAEGILQEQGIKEEFEDKNVQSVTYKGDNTYIVKTDTKEYVVIQEYYTLMNYKWKIYALEKTWE</sequence>
<keyword evidence="1" id="KW-0812">Transmembrane</keyword>
<reference evidence="2 3" key="1">
    <citation type="submission" date="2021-10" db="EMBL/GenBank/DDBJ databases">
        <authorList>
            <person name="Criscuolo A."/>
        </authorList>
    </citation>
    <scope>NUCLEOTIDE SEQUENCE [LARGE SCALE GENOMIC DNA]</scope>
    <source>
        <strain evidence="3">CIP 111899</strain>
    </source>
</reference>
<keyword evidence="3" id="KW-1185">Reference proteome</keyword>
<dbReference type="EMBL" id="CAKJTI010000003">
    <property type="protein sequence ID" value="CAG9611878.1"/>
    <property type="molecule type" value="Genomic_DNA"/>
</dbReference>
<evidence type="ECO:0000313" key="3">
    <source>
        <dbReference type="Proteomes" id="UP000789423"/>
    </source>
</evidence>
<dbReference type="RefSeq" id="WP_230574112.1">
    <property type="nucleotide sequence ID" value="NZ_CAKJTI010000003.1"/>
</dbReference>
<keyword evidence="1" id="KW-1133">Transmembrane helix</keyword>
<gene>
    <name evidence="2" type="ORF">BACCIP111899_01050</name>
</gene>
<comment type="caution">
    <text evidence="2">The sequence shown here is derived from an EMBL/GenBank/DDBJ whole genome shotgun (WGS) entry which is preliminary data.</text>
</comment>
<protein>
    <recommendedName>
        <fullName evidence="4">DUF3139 domain-containing protein</fullName>
    </recommendedName>
</protein>